<dbReference type="AlphaFoldDB" id="A0A833VHL7"/>
<dbReference type="CDD" id="cd18578">
    <property type="entry name" value="ABC_6TM_Pgp_ABCB1_D2_like"/>
    <property type="match status" value="1"/>
</dbReference>
<evidence type="ECO:0000259" key="7">
    <source>
        <dbReference type="PROSITE" id="PS50929"/>
    </source>
</evidence>
<evidence type="ECO:0000313" key="8">
    <source>
        <dbReference type="EMBL" id="KAF3326655.1"/>
    </source>
</evidence>
<evidence type="ECO:0000256" key="2">
    <source>
        <dbReference type="ARBA" id="ARBA00022692"/>
    </source>
</evidence>
<keyword evidence="2 6" id="KW-0812">Transmembrane</keyword>
<evidence type="ECO:0000313" key="9">
    <source>
        <dbReference type="Proteomes" id="UP000623129"/>
    </source>
</evidence>
<feature type="domain" description="ABC transmembrane type-1" evidence="7">
    <location>
        <begin position="159"/>
        <end position="365"/>
    </location>
</feature>
<evidence type="ECO:0000256" key="5">
    <source>
        <dbReference type="SAM" id="MobiDB-lite"/>
    </source>
</evidence>
<sequence>MECVGTPIFVRIIQSFWLERTTLVVAHRLSTVSHVDCISVVHWGKIVEQGSHDELIKDPDGAYTQLIRLQEVHEAKNHHHLANKSESHRMSISHSLSHGSSRSSSRYHSFTLPFTPLEFTQDDDADDRNNDGKEGVPRKAPVGRLINLNKPEFPILTMGCIAAAVHGLILPIFGLILSNAIKAFYEPPHMLRKDTRFWALTYVVLGVASVISIPVQYFLFGVAGGKLVEKIQSLSFRSVVRQEVGWFDDAANSSGKMASRLSVDVLNVRRLVGDTLAVMYDEANQVAMDSISGIHTVASFCVEKRVIETYNCKCEASMKQAVRTGWVAGLGYGFSYLVVYLSYAFCFYVGAKFAKQGKVTFVEVFKVTPYDLSFCTN</sequence>
<feature type="transmembrane region" description="Helical" evidence="6">
    <location>
        <begin position="326"/>
        <end position="349"/>
    </location>
</feature>
<keyword evidence="3 6" id="KW-1133">Transmembrane helix</keyword>
<dbReference type="InterPro" id="IPR011527">
    <property type="entry name" value="ABC1_TM_dom"/>
</dbReference>
<comment type="subcellular location">
    <subcellularLocation>
        <location evidence="1">Membrane</location>
        <topology evidence="1">Multi-pass membrane protein</topology>
    </subcellularLocation>
</comment>
<comment type="caution">
    <text evidence="8">The sequence shown here is derived from an EMBL/GenBank/DDBJ whole genome shotgun (WGS) entry which is preliminary data.</text>
</comment>
<evidence type="ECO:0000256" key="1">
    <source>
        <dbReference type="ARBA" id="ARBA00004141"/>
    </source>
</evidence>
<dbReference type="SUPFAM" id="SSF52540">
    <property type="entry name" value="P-loop containing nucleoside triphosphate hydrolases"/>
    <property type="match status" value="1"/>
</dbReference>
<gene>
    <name evidence="8" type="ORF">FCM35_KLT08285</name>
</gene>
<dbReference type="EMBL" id="SWLB01000018">
    <property type="protein sequence ID" value="KAF3326655.1"/>
    <property type="molecule type" value="Genomic_DNA"/>
</dbReference>
<keyword evidence="9" id="KW-1185">Reference proteome</keyword>
<accession>A0A833VHL7</accession>
<dbReference type="GO" id="GO:0005743">
    <property type="term" value="C:mitochondrial inner membrane"/>
    <property type="evidence" value="ECO:0007669"/>
    <property type="project" value="TreeGrafter"/>
</dbReference>
<dbReference type="GO" id="GO:0015421">
    <property type="term" value="F:ABC-type oligopeptide transporter activity"/>
    <property type="evidence" value="ECO:0007669"/>
    <property type="project" value="TreeGrafter"/>
</dbReference>
<evidence type="ECO:0000256" key="3">
    <source>
        <dbReference type="ARBA" id="ARBA00022989"/>
    </source>
</evidence>
<dbReference type="Gene3D" id="1.20.1560.10">
    <property type="entry name" value="ABC transporter type 1, transmembrane domain"/>
    <property type="match status" value="1"/>
</dbReference>
<feature type="transmembrane region" description="Helical" evidence="6">
    <location>
        <begin position="153"/>
        <end position="177"/>
    </location>
</feature>
<dbReference type="PROSITE" id="PS50929">
    <property type="entry name" value="ABC_TM1F"/>
    <property type="match status" value="1"/>
</dbReference>
<proteinExistence type="predicted"/>
<dbReference type="InterPro" id="IPR039421">
    <property type="entry name" value="Type_1_exporter"/>
</dbReference>
<evidence type="ECO:0000256" key="6">
    <source>
        <dbReference type="SAM" id="Phobius"/>
    </source>
</evidence>
<reference evidence="8" key="1">
    <citation type="submission" date="2020-01" db="EMBL/GenBank/DDBJ databases">
        <title>Genome sequence of Kobresia littledalei, the first chromosome-level genome in the family Cyperaceae.</title>
        <authorList>
            <person name="Qu G."/>
        </authorList>
    </citation>
    <scope>NUCLEOTIDE SEQUENCE</scope>
    <source>
        <strain evidence="8">C.B.Clarke</strain>
        <tissue evidence="8">Leaf</tissue>
    </source>
</reference>
<dbReference type="InterPro" id="IPR027417">
    <property type="entry name" value="P-loop_NTPase"/>
</dbReference>
<evidence type="ECO:0000256" key="4">
    <source>
        <dbReference type="ARBA" id="ARBA00023136"/>
    </source>
</evidence>
<dbReference type="InterPro" id="IPR036640">
    <property type="entry name" value="ABC1_TM_sf"/>
</dbReference>
<dbReference type="GO" id="GO:0090374">
    <property type="term" value="P:oligopeptide export from mitochondrion"/>
    <property type="evidence" value="ECO:0007669"/>
    <property type="project" value="TreeGrafter"/>
</dbReference>
<feature type="compositionally biased region" description="Low complexity" evidence="5">
    <location>
        <begin position="90"/>
        <end position="109"/>
    </location>
</feature>
<dbReference type="OrthoDB" id="6500128at2759"/>
<organism evidence="8 9">
    <name type="scientific">Carex littledalei</name>
    <dbReference type="NCBI Taxonomy" id="544730"/>
    <lineage>
        <taxon>Eukaryota</taxon>
        <taxon>Viridiplantae</taxon>
        <taxon>Streptophyta</taxon>
        <taxon>Embryophyta</taxon>
        <taxon>Tracheophyta</taxon>
        <taxon>Spermatophyta</taxon>
        <taxon>Magnoliopsida</taxon>
        <taxon>Liliopsida</taxon>
        <taxon>Poales</taxon>
        <taxon>Cyperaceae</taxon>
        <taxon>Cyperoideae</taxon>
        <taxon>Cariceae</taxon>
        <taxon>Carex</taxon>
        <taxon>Carex subgen. Euthyceras</taxon>
    </lineage>
</organism>
<dbReference type="Pfam" id="PF00664">
    <property type="entry name" value="ABC_membrane"/>
    <property type="match status" value="2"/>
</dbReference>
<dbReference type="Gene3D" id="3.40.50.300">
    <property type="entry name" value="P-loop containing nucleotide triphosphate hydrolases"/>
    <property type="match status" value="1"/>
</dbReference>
<keyword evidence="4 6" id="KW-0472">Membrane</keyword>
<dbReference type="Proteomes" id="UP000623129">
    <property type="component" value="Unassembled WGS sequence"/>
</dbReference>
<dbReference type="PANTHER" id="PTHR43394">
    <property type="entry name" value="ATP-DEPENDENT PERMEASE MDL1, MITOCHONDRIAL"/>
    <property type="match status" value="1"/>
</dbReference>
<feature type="region of interest" description="Disordered" evidence="5">
    <location>
        <begin position="77"/>
        <end position="139"/>
    </location>
</feature>
<dbReference type="SUPFAM" id="SSF90123">
    <property type="entry name" value="ABC transporter transmembrane region"/>
    <property type="match status" value="1"/>
</dbReference>
<dbReference type="GO" id="GO:0005524">
    <property type="term" value="F:ATP binding"/>
    <property type="evidence" value="ECO:0007669"/>
    <property type="project" value="InterPro"/>
</dbReference>
<feature type="transmembrane region" description="Helical" evidence="6">
    <location>
        <begin position="197"/>
        <end position="220"/>
    </location>
</feature>
<dbReference type="PANTHER" id="PTHR43394:SF18">
    <property type="entry name" value="ABC TRANSPORTER B FAMILY MEMBER 11-LIKE"/>
    <property type="match status" value="1"/>
</dbReference>
<protein>
    <submittedName>
        <fullName evidence="8">ABC transporter B family member 4</fullName>
    </submittedName>
</protein>
<feature type="compositionally biased region" description="Basic and acidic residues" evidence="5">
    <location>
        <begin position="127"/>
        <end position="137"/>
    </location>
</feature>
<name>A0A833VHL7_9POAL</name>